<evidence type="ECO:0000313" key="9">
    <source>
        <dbReference type="EMBL" id="CAE6963978.1"/>
    </source>
</evidence>
<dbReference type="InterPro" id="IPR023561">
    <property type="entry name" value="Carbonic_anhydrase_a-class"/>
</dbReference>
<evidence type="ECO:0000256" key="4">
    <source>
        <dbReference type="ARBA" id="ARBA00022833"/>
    </source>
</evidence>
<protein>
    <recommendedName>
        <fullName evidence="2">carbonic anhydrase</fullName>
        <ecNumber evidence="2">4.2.1.1</ecNumber>
    </recommendedName>
</protein>
<feature type="region of interest" description="Disordered" evidence="7">
    <location>
        <begin position="424"/>
        <end position="449"/>
    </location>
</feature>
<dbReference type="OrthoDB" id="429145at2759"/>
<gene>
    <name evidence="9" type="primary">ptprf</name>
    <name evidence="9" type="ORF">SNAT2548_LOCUS2095</name>
</gene>
<keyword evidence="10" id="KW-1185">Reference proteome</keyword>
<evidence type="ECO:0000256" key="3">
    <source>
        <dbReference type="ARBA" id="ARBA00022723"/>
    </source>
</evidence>
<accession>A0A812HYC4</accession>
<comment type="catalytic activity">
    <reaction evidence="6">
        <text>hydrogencarbonate + H(+) = CO2 + H2O</text>
        <dbReference type="Rhea" id="RHEA:10748"/>
        <dbReference type="ChEBI" id="CHEBI:15377"/>
        <dbReference type="ChEBI" id="CHEBI:15378"/>
        <dbReference type="ChEBI" id="CHEBI:16526"/>
        <dbReference type="ChEBI" id="CHEBI:17544"/>
        <dbReference type="EC" id="4.2.1.1"/>
    </reaction>
</comment>
<proteinExistence type="inferred from homology"/>
<sequence length="464" mass="51978">MLRLMGLVVWMSKAEMSSWDYTRQDSSWGRLCVGHFQSPIDIEPKHAVQGDFEIRMLYRPLRLQDVESAGVDPDGVPRIRFKQGHPVGKVQIGSGYGDFDEYSLSAIEVHAPSEHTLREASWALEVQLWHDPMPVSRTDKLQQHTQELLEELQDSDNRFAALERSQATLRKQLNGEATPWTGKANEGAGVQQAEDWVDAAKADISEVSKLLQQDMKGVTQRAMKLQEEVKGLVTAQKRRFAGFRVALSLFILRASPVFLGEMNGTATSLVRWLSQALAANKDSDSAALELEAVIGSGKDLYSYEGSVPRPPCTPNVRWFVLGDPQPSDIEQLSILLKETQLAGRVHGNARQVQPFGPSRRLQVVQTNWKVFEAPVIVAAESMSPGRQKMILIERYCKVFVLCSVFLICTPLFFRIYNSCQEDDEDTGWDASPMSPTSPMVRPPSLEGADGRRVEMVFTEFSKHT</sequence>
<evidence type="ECO:0000256" key="6">
    <source>
        <dbReference type="ARBA" id="ARBA00048348"/>
    </source>
</evidence>
<evidence type="ECO:0000256" key="5">
    <source>
        <dbReference type="ARBA" id="ARBA00023239"/>
    </source>
</evidence>
<dbReference type="EC" id="4.2.1.1" evidence="2"/>
<evidence type="ECO:0000256" key="1">
    <source>
        <dbReference type="ARBA" id="ARBA00010718"/>
    </source>
</evidence>
<dbReference type="AlphaFoldDB" id="A0A812HYC4"/>
<dbReference type="InterPro" id="IPR001148">
    <property type="entry name" value="CA_dom"/>
</dbReference>
<dbReference type="Gene3D" id="3.10.200.10">
    <property type="entry name" value="Alpha carbonic anhydrase"/>
    <property type="match status" value="2"/>
</dbReference>
<comment type="similarity">
    <text evidence="1">Belongs to the alpha-carbonic anhydrase family.</text>
</comment>
<dbReference type="PROSITE" id="PS51144">
    <property type="entry name" value="ALPHA_CA_2"/>
    <property type="match status" value="1"/>
</dbReference>
<dbReference type="GO" id="GO:0004089">
    <property type="term" value="F:carbonate dehydratase activity"/>
    <property type="evidence" value="ECO:0007669"/>
    <property type="project" value="UniProtKB-EC"/>
</dbReference>
<keyword evidence="3" id="KW-0479">Metal-binding</keyword>
<dbReference type="InterPro" id="IPR036398">
    <property type="entry name" value="CA_dom_sf"/>
</dbReference>
<evidence type="ECO:0000256" key="7">
    <source>
        <dbReference type="SAM" id="MobiDB-lite"/>
    </source>
</evidence>
<evidence type="ECO:0000256" key="2">
    <source>
        <dbReference type="ARBA" id="ARBA00012925"/>
    </source>
</evidence>
<evidence type="ECO:0000313" key="10">
    <source>
        <dbReference type="Proteomes" id="UP000604046"/>
    </source>
</evidence>
<feature type="domain" description="Alpha-carbonic anhydrase" evidence="8">
    <location>
        <begin position="17"/>
        <end position="364"/>
    </location>
</feature>
<dbReference type="EMBL" id="CAJNDS010000116">
    <property type="protein sequence ID" value="CAE6963978.1"/>
    <property type="molecule type" value="Genomic_DNA"/>
</dbReference>
<dbReference type="GO" id="GO:0008270">
    <property type="term" value="F:zinc ion binding"/>
    <property type="evidence" value="ECO:0007669"/>
    <property type="project" value="InterPro"/>
</dbReference>
<keyword evidence="5" id="KW-0456">Lyase</keyword>
<dbReference type="Pfam" id="PF00194">
    <property type="entry name" value="Carb_anhydrase"/>
    <property type="match status" value="1"/>
</dbReference>
<name>A0A812HYC4_9DINO</name>
<comment type="caution">
    <text evidence="9">The sequence shown here is derived from an EMBL/GenBank/DDBJ whole genome shotgun (WGS) entry which is preliminary data.</text>
</comment>
<evidence type="ECO:0000259" key="8">
    <source>
        <dbReference type="PROSITE" id="PS51144"/>
    </source>
</evidence>
<dbReference type="PANTHER" id="PTHR18952">
    <property type="entry name" value="CARBONIC ANHYDRASE"/>
    <property type="match status" value="1"/>
</dbReference>
<reference evidence="9" key="1">
    <citation type="submission" date="2021-02" db="EMBL/GenBank/DDBJ databases">
        <authorList>
            <person name="Dougan E. K."/>
            <person name="Rhodes N."/>
            <person name="Thang M."/>
            <person name="Chan C."/>
        </authorList>
    </citation>
    <scope>NUCLEOTIDE SEQUENCE</scope>
</reference>
<dbReference type="SUPFAM" id="SSF51069">
    <property type="entry name" value="Carbonic anhydrase"/>
    <property type="match status" value="1"/>
</dbReference>
<dbReference type="SMART" id="SM01057">
    <property type="entry name" value="Carb_anhydrase"/>
    <property type="match status" value="1"/>
</dbReference>
<dbReference type="Proteomes" id="UP000604046">
    <property type="component" value="Unassembled WGS sequence"/>
</dbReference>
<dbReference type="PANTHER" id="PTHR18952:SF265">
    <property type="entry name" value="CARBONIC ANHYDRASE"/>
    <property type="match status" value="1"/>
</dbReference>
<keyword evidence="4" id="KW-0862">Zinc</keyword>
<organism evidence="9 10">
    <name type="scientific">Symbiodinium natans</name>
    <dbReference type="NCBI Taxonomy" id="878477"/>
    <lineage>
        <taxon>Eukaryota</taxon>
        <taxon>Sar</taxon>
        <taxon>Alveolata</taxon>
        <taxon>Dinophyceae</taxon>
        <taxon>Suessiales</taxon>
        <taxon>Symbiodiniaceae</taxon>
        <taxon>Symbiodinium</taxon>
    </lineage>
</organism>